<feature type="region of interest" description="Disordered" evidence="2">
    <location>
        <begin position="376"/>
        <end position="397"/>
    </location>
</feature>
<dbReference type="GeneID" id="9062235"/>
<name>C5KE18_PERM5</name>
<protein>
    <recommendedName>
        <fullName evidence="4">CCHC-type domain-containing protein</fullName>
    </recommendedName>
</protein>
<dbReference type="Proteomes" id="UP000007800">
    <property type="component" value="Unassembled WGS sequence"/>
</dbReference>
<dbReference type="InterPro" id="IPR036875">
    <property type="entry name" value="Znf_CCHC_sf"/>
</dbReference>
<keyword evidence="3" id="KW-0732">Signal</keyword>
<dbReference type="GO" id="GO:0008270">
    <property type="term" value="F:zinc ion binding"/>
    <property type="evidence" value="ECO:0007669"/>
    <property type="project" value="UniProtKB-KW"/>
</dbReference>
<evidence type="ECO:0000313" key="6">
    <source>
        <dbReference type="Proteomes" id="UP000007800"/>
    </source>
</evidence>
<feature type="region of interest" description="Disordered" evidence="2">
    <location>
        <begin position="47"/>
        <end position="106"/>
    </location>
</feature>
<keyword evidence="1" id="KW-0862">Zinc</keyword>
<dbReference type="SUPFAM" id="SSF57756">
    <property type="entry name" value="Retrovirus zinc finger-like domains"/>
    <property type="match status" value="1"/>
</dbReference>
<evidence type="ECO:0000256" key="3">
    <source>
        <dbReference type="SAM" id="SignalP"/>
    </source>
</evidence>
<feature type="compositionally biased region" description="Basic and acidic residues" evidence="2">
    <location>
        <begin position="83"/>
        <end position="93"/>
    </location>
</feature>
<dbReference type="RefSeq" id="XP_002785480.1">
    <property type="nucleotide sequence ID" value="XM_002785434.1"/>
</dbReference>
<dbReference type="SMART" id="SM00343">
    <property type="entry name" value="ZnF_C2HC"/>
    <property type="match status" value="1"/>
</dbReference>
<reference evidence="5 6" key="1">
    <citation type="submission" date="2008-07" db="EMBL/GenBank/DDBJ databases">
        <authorList>
            <person name="El-Sayed N."/>
            <person name="Caler E."/>
            <person name="Inman J."/>
            <person name="Amedeo P."/>
            <person name="Hass B."/>
            <person name="Wortman J."/>
        </authorList>
    </citation>
    <scope>NUCLEOTIDE SEQUENCE [LARGE SCALE GENOMIC DNA]</scope>
    <source>
        <strain evidence="6">ATCC 50983 / TXsc</strain>
    </source>
</reference>
<gene>
    <name evidence="5" type="ORF">Pmar_PMAR022910</name>
</gene>
<feature type="signal peptide" evidence="3">
    <location>
        <begin position="1"/>
        <end position="20"/>
    </location>
</feature>
<dbReference type="PROSITE" id="PS50158">
    <property type="entry name" value="ZF_CCHC"/>
    <property type="match status" value="1"/>
</dbReference>
<keyword evidence="1" id="KW-0479">Metal-binding</keyword>
<proteinExistence type="predicted"/>
<sequence>MVFLLLLYVLFSSHLPDIEFKYNMVPRPDDLDDEEYNYVIAALQDNEQEQHQDREEDAEVDHQEDQGEDGVERNLNGTEEVETDNKKLPKEDGGTTGKTTVSKNGKDGVVMRGTLKNYNIMASPFSGGKEGEDVVQWLQKFEECLDMLSQFLPTKKRFPLLKFNLKGPAYNTVIANVRTDAPGSDDTTLYNQAKKILLDRFGPCTFTAWRKLTTRTMKENESAGEYLTELQRLASAAIPSTVRKERTWVNVCACLQFWNGVPQDIPGLSAIKAQWREIWQNHKDIVQGCLTLAEGFSVNPDKSGDSIAAMTYGYRASTGKGAKGYKGKGKGRGAKGYKGKGGWQSWYGKGKGLRYKTVVRTINKDGVRCYTCNGRGHTSSQCPSNPANIADNTPVQR</sequence>
<dbReference type="AlphaFoldDB" id="C5KE18"/>
<dbReference type="EMBL" id="GG672180">
    <property type="protein sequence ID" value="EER17276.1"/>
    <property type="molecule type" value="Genomic_DNA"/>
</dbReference>
<dbReference type="GO" id="GO:0003676">
    <property type="term" value="F:nucleic acid binding"/>
    <property type="evidence" value="ECO:0007669"/>
    <property type="project" value="InterPro"/>
</dbReference>
<accession>C5KE18</accession>
<evidence type="ECO:0000256" key="2">
    <source>
        <dbReference type="SAM" id="MobiDB-lite"/>
    </source>
</evidence>
<evidence type="ECO:0000313" key="5">
    <source>
        <dbReference type="EMBL" id="EER17276.1"/>
    </source>
</evidence>
<dbReference type="InParanoid" id="C5KE18"/>
<dbReference type="InterPro" id="IPR001878">
    <property type="entry name" value="Znf_CCHC"/>
</dbReference>
<keyword evidence="6" id="KW-1185">Reference proteome</keyword>
<organism evidence="6">
    <name type="scientific">Perkinsus marinus (strain ATCC 50983 / TXsc)</name>
    <dbReference type="NCBI Taxonomy" id="423536"/>
    <lineage>
        <taxon>Eukaryota</taxon>
        <taxon>Sar</taxon>
        <taxon>Alveolata</taxon>
        <taxon>Perkinsozoa</taxon>
        <taxon>Perkinsea</taxon>
        <taxon>Perkinsida</taxon>
        <taxon>Perkinsidae</taxon>
        <taxon>Perkinsus</taxon>
    </lineage>
</organism>
<dbReference type="Pfam" id="PF00098">
    <property type="entry name" value="zf-CCHC"/>
    <property type="match status" value="1"/>
</dbReference>
<feature type="chain" id="PRO_5002951851" description="CCHC-type domain-containing protein" evidence="3">
    <location>
        <begin position="21"/>
        <end position="397"/>
    </location>
</feature>
<keyword evidence="1" id="KW-0863">Zinc-finger</keyword>
<feature type="domain" description="CCHC-type" evidence="4">
    <location>
        <begin position="368"/>
        <end position="384"/>
    </location>
</feature>
<feature type="compositionally biased region" description="Basic and acidic residues" evidence="2">
    <location>
        <begin position="48"/>
        <end position="65"/>
    </location>
</feature>
<evidence type="ECO:0000259" key="4">
    <source>
        <dbReference type="PROSITE" id="PS50158"/>
    </source>
</evidence>
<evidence type="ECO:0000256" key="1">
    <source>
        <dbReference type="PROSITE-ProRule" id="PRU00047"/>
    </source>
</evidence>